<keyword evidence="1" id="KW-0472">Membrane</keyword>
<organism evidence="2 3">
    <name type="scientific">Deinococcus ruber</name>
    <dbReference type="NCBI Taxonomy" id="1848197"/>
    <lineage>
        <taxon>Bacteria</taxon>
        <taxon>Thermotogati</taxon>
        <taxon>Deinococcota</taxon>
        <taxon>Deinococci</taxon>
        <taxon>Deinococcales</taxon>
        <taxon>Deinococcaceae</taxon>
        <taxon>Deinococcus</taxon>
    </lineage>
</organism>
<keyword evidence="1" id="KW-1133">Transmembrane helix</keyword>
<dbReference type="PANTHER" id="PTHR37305">
    <property type="entry name" value="INTEGRAL MEMBRANE PROTEIN-RELATED"/>
    <property type="match status" value="1"/>
</dbReference>
<dbReference type="AlphaFoldDB" id="A0A918F3B5"/>
<dbReference type="Proteomes" id="UP000603865">
    <property type="component" value="Unassembled WGS sequence"/>
</dbReference>
<proteinExistence type="predicted"/>
<evidence type="ECO:0000313" key="2">
    <source>
        <dbReference type="EMBL" id="GGR04522.1"/>
    </source>
</evidence>
<dbReference type="EMBL" id="BMQL01000007">
    <property type="protein sequence ID" value="GGR04522.1"/>
    <property type="molecule type" value="Genomic_DNA"/>
</dbReference>
<dbReference type="RefSeq" id="WP_189089299.1">
    <property type="nucleotide sequence ID" value="NZ_BMQL01000007.1"/>
</dbReference>
<comment type="caution">
    <text evidence="2">The sequence shown here is derived from an EMBL/GenBank/DDBJ whole genome shotgun (WGS) entry which is preliminary data.</text>
</comment>
<reference evidence="2" key="1">
    <citation type="journal article" date="2014" name="Int. J. Syst. Evol. Microbiol.">
        <title>Complete genome sequence of Corynebacterium casei LMG S-19264T (=DSM 44701T), isolated from a smear-ripened cheese.</title>
        <authorList>
            <consortium name="US DOE Joint Genome Institute (JGI-PGF)"/>
            <person name="Walter F."/>
            <person name="Albersmeier A."/>
            <person name="Kalinowski J."/>
            <person name="Ruckert C."/>
        </authorList>
    </citation>
    <scope>NUCLEOTIDE SEQUENCE</scope>
    <source>
        <strain evidence="2">JCM 31311</strain>
    </source>
</reference>
<keyword evidence="1" id="KW-0812">Transmembrane</keyword>
<keyword evidence="3" id="KW-1185">Reference proteome</keyword>
<feature type="transmembrane region" description="Helical" evidence="1">
    <location>
        <begin position="233"/>
        <end position="252"/>
    </location>
</feature>
<feature type="transmembrane region" description="Helical" evidence="1">
    <location>
        <begin position="164"/>
        <end position="186"/>
    </location>
</feature>
<reference evidence="2" key="2">
    <citation type="submission" date="2020-09" db="EMBL/GenBank/DDBJ databases">
        <authorList>
            <person name="Sun Q."/>
            <person name="Ohkuma M."/>
        </authorList>
    </citation>
    <scope>NUCLEOTIDE SEQUENCE</scope>
    <source>
        <strain evidence="2">JCM 31311</strain>
    </source>
</reference>
<evidence type="ECO:0000313" key="3">
    <source>
        <dbReference type="Proteomes" id="UP000603865"/>
    </source>
</evidence>
<feature type="transmembrane region" description="Helical" evidence="1">
    <location>
        <begin position="12"/>
        <end position="32"/>
    </location>
</feature>
<dbReference type="PANTHER" id="PTHR37305:SF1">
    <property type="entry name" value="MEMBRANE PROTEIN"/>
    <property type="match status" value="1"/>
</dbReference>
<dbReference type="Pfam" id="PF12730">
    <property type="entry name" value="ABC2_membrane_4"/>
    <property type="match status" value="1"/>
</dbReference>
<sequence>MLTLLRLEFLKLLGSRSVRIALLVCFLVPWLWSFAPRLQQVYGLVLTSGFQVPAISLITTVQFILPLFVALSCAEMIGVEVAQGTLAPLLLRPIDRNRVMLSKLVAALLYPALLLLALLLGSFLAGIRLGFGDFTGGSGLGPGGFIGQGALSSGMALTEVLRGYALAALVMAPIAALGLLFGVIFLNTAAAALATIATLQVMRLLTVFPEGFQKILLTTHLDVYLRQGDITQSLILLIIYTAGFSLLTIFAFDRRDV</sequence>
<name>A0A918F3B5_9DEIO</name>
<evidence type="ECO:0000256" key="1">
    <source>
        <dbReference type="SAM" id="Phobius"/>
    </source>
</evidence>
<gene>
    <name evidence="2" type="ORF">GCM10008957_16730</name>
</gene>
<feature type="transmembrane region" description="Helical" evidence="1">
    <location>
        <begin position="104"/>
        <end position="127"/>
    </location>
</feature>
<protein>
    <submittedName>
        <fullName evidence="2">ABC transporter permease</fullName>
    </submittedName>
</protein>
<feature type="transmembrane region" description="Helical" evidence="1">
    <location>
        <begin position="52"/>
        <end position="71"/>
    </location>
</feature>
<accession>A0A918F3B5</accession>